<dbReference type="InterPro" id="IPR015421">
    <property type="entry name" value="PyrdxlP-dep_Trfase_major"/>
</dbReference>
<dbReference type="EMBL" id="CP002394">
    <property type="protein sequence ID" value="ADU30397.1"/>
    <property type="molecule type" value="Genomic_DNA"/>
</dbReference>
<organism evidence="10 11">
    <name type="scientific">Evansella cellulosilytica (strain ATCC 21833 / DSM 2522 / FERM P-1141 / JCM 9156 / N-4)</name>
    <name type="common">Bacillus cellulosilyticus</name>
    <dbReference type="NCBI Taxonomy" id="649639"/>
    <lineage>
        <taxon>Bacteria</taxon>
        <taxon>Bacillati</taxon>
        <taxon>Bacillota</taxon>
        <taxon>Bacilli</taxon>
        <taxon>Bacillales</taxon>
        <taxon>Bacillaceae</taxon>
        <taxon>Evansella</taxon>
    </lineage>
</organism>
<gene>
    <name evidence="8" type="primary">selA</name>
    <name evidence="10" type="ordered locus">Bcell_2136</name>
</gene>
<dbReference type="NCBIfam" id="TIGR00474">
    <property type="entry name" value="selA"/>
    <property type="match status" value="1"/>
</dbReference>
<evidence type="ECO:0000256" key="8">
    <source>
        <dbReference type="HAMAP-Rule" id="MF_00423"/>
    </source>
</evidence>
<dbReference type="SUPFAM" id="SSF53383">
    <property type="entry name" value="PLP-dependent transferases"/>
    <property type="match status" value="1"/>
</dbReference>
<evidence type="ECO:0000256" key="3">
    <source>
        <dbReference type="ARBA" id="ARBA00022679"/>
    </source>
</evidence>
<evidence type="ECO:0000313" key="11">
    <source>
        <dbReference type="Proteomes" id="UP000001401"/>
    </source>
</evidence>
<evidence type="ECO:0000256" key="7">
    <source>
        <dbReference type="ARBA" id="ARBA00044507"/>
    </source>
</evidence>
<evidence type="ECO:0000256" key="6">
    <source>
        <dbReference type="ARBA" id="ARBA00023266"/>
    </source>
</evidence>
<dbReference type="Gene3D" id="3.90.1150.180">
    <property type="match status" value="1"/>
</dbReference>
<dbReference type="STRING" id="649639.Bcell_2136"/>
<dbReference type="Gene3D" id="3.40.640.10">
    <property type="entry name" value="Type I PLP-dependent aspartate aminotransferase-like (Major domain)"/>
    <property type="match status" value="1"/>
</dbReference>
<dbReference type="InterPro" id="IPR004534">
    <property type="entry name" value="SelA_trans"/>
</dbReference>
<dbReference type="GO" id="GO:0001514">
    <property type="term" value="P:selenocysteine incorporation"/>
    <property type="evidence" value="ECO:0007669"/>
    <property type="project" value="UniProtKB-UniRule"/>
</dbReference>
<dbReference type="GO" id="GO:0001717">
    <property type="term" value="P:conversion of seryl-tRNAsec to selenocys-tRNAsec"/>
    <property type="evidence" value="ECO:0007669"/>
    <property type="project" value="UniProtKB-UniRule"/>
</dbReference>
<dbReference type="GO" id="GO:0005737">
    <property type="term" value="C:cytoplasm"/>
    <property type="evidence" value="ECO:0007669"/>
    <property type="project" value="UniProtKB-SubCell"/>
</dbReference>
<reference evidence="10 11" key="1">
    <citation type="submission" date="2010-12" db="EMBL/GenBank/DDBJ databases">
        <title>Complete sequence of Bacillus cellulosilyticus DSM 2522.</title>
        <authorList>
            <consortium name="US DOE Joint Genome Institute"/>
            <person name="Lucas S."/>
            <person name="Copeland A."/>
            <person name="Lapidus A."/>
            <person name="Cheng J.-F."/>
            <person name="Bruce D."/>
            <person name="Goodwin L."/>
            <person name="Pitluck S."/>
            <person name="Chertkov O."/>
            <person name="Detter J.C."/>
            <person name="Han C."/>
            <person name="Tapia R."/>
            <person name="Land M."/>
            <person name="Hauser L."/>
            <person name="Jeffries C."/>
            <person name="Kyrpides N."/>
            <person name="Ivanova N."/>
            <person name="Mikhailova N."/>
            <person name="Brumm P."/>
            <person name="Mead D."/>
            <person name="Woyke T."/>
        </authorList>
    </citation>
    <scope>NUCLEOTIDE SEQUENCE [LARGE SCALE GENOMIC DNA]</scope>
    <source>
        <strain evidence="11">ATCC 21833 / DSM 2522 / FERM P-1141 / JCM 9156 / N-4</strain>
    </source>
</reference>
<dbReference type="eggNOG" id="COG1921">
    <property type="taxonomic scope" value="Bacteria"/>
</dbReference>
<evidence type="ECO:0000256" key="2">
    <source>
        <dbReference type="ARBA" id="ARBA00022490"/>
    </source>
</evidence>
<accession>E6U1N4</accession>
<sequence>MTQPIRSIPAMHEVQKTDVYKKLSNDIPTLILNNWIKASIENTRKDILNNRENYEDVSRIDHIRKITEYLIKQSNHFSPFRLQKVINGTGTVLHTNLGRARLSETAMKRVVETSANYSTLEYDVEKGERGSRHDIIQDLLLKVTNSEAAMVVNNNSAAVYFILKALCQDKEVIVSRGELVEIGGSFRVSTIMEESRAKLVEVGTTNKTHEFDYKNAITDETKMLMKVHTSNFKTVGFTKEVSSKGLKKITQQTNKEIIIYEDLGSGSLYPFQHNGIGDEPVVKEALKHADVVSFSGDKLLGGPQAGIIVGKKDIINKLKKHPLARVLRVDKMTLAALEATLQQYLFGQELQIPTIRDVLQSKDDVLSKAMTFLENLNQNSNVGGEIASDFSYVGGGTMPTEKLQTYGVILKSEHYSANQLEKKLRGGETPVITRMKDGHVFIDFRTITTEEIDVLLESVKKVCSNRDKLQ</sequence>
<dbReference type="InterPro" id="IPR018319">
    <property type="entry name" value="SelA-like"/>
</dbReference>
<dbReference type="InterPro" id="IPR015424">
    <property type="entry name" value="PyrdxlP-dep_Trfase"/>
</dbReference>
<name>E6U1N4_EVAC2</name>
<dbReference type="GO" id="GO:0004125">
    <property type="term" value="F:L-seryl-tRNA(Sec) selenium transferase activity"/>
    <property type="evidence" value="ECO:0007669"/>
    <property type="project" value="UniProtKB-UniRule"/>
</dbReference>
<dbReference type="Proteomes" id="UP000001401">
    <property type="component" value="Chromosome"/>
</dbReference>
<keyword evidence="3 8" id="KW-0808">Transferase</keyword>
<evidence type="ECO:0000256" key="1">
    <source>
        <dbReference type="ARBA" id="ARBA00001933"/>
    </source>
</evidence>
<dbReference type="OrthoDB" id="9787096at2"/>
<comment type="catalytic activity">
    <reaction evidence="8">
        <text>L-seryl-tRNA(Sec) + selenophosphate + H(+) = L-selenocysteinyl-tRNA(Sec) + phosphate</text>
        <dbReference type="Rhea" id="RHEA:22728"/>
        <dbReference type="Rhea" id="RHEA-COMP:9742"/>
        <dbReference type="Rhea" id="RHEA-COMP:9743"/>
        <dbReference type="ChEBI" id="CHEBI:15378"/>
        <dbReference type="ChEBI" id="CHEBI:16144"/>
        <dbReference type="ChEBI" id="CHEBI:43474"/>
        <dbReference type="ChEBI" id="CHEBI:78533"/>
        <dbReference type="ChEBI" id="CHEBI:78573"/>
        <dbReference type="EC" id="2.9.1.1"/>
    </reaction>
</comment>
<dbReference type="KEGG" id="bco:Bcell_2136"/>
<dbReference type="UniPathway" id="UPA00906">
    <property type="reaction ID" value="UER00896"/>
</dbReference>
<dbReference type="PANTHER" id="PTHR32328:SF0">
    <property type="entry name" value="L-SERYL-TRNA(SEC) SELENIUM TRANSFERASE"/>
    <property type="match status" value="1"/>
</dbReference>
<keyword evidence="6 8" id="KW-0711">Selenium</keyword>
<evidence type="ECO:0000313" key="10">
    <source>
        <dbReference type="EMBL" id="ADU30397.1"/>
    </source>
</evidence>
<feature type="modified residue" description="N6-(pyridoxal phosphate)lysine" evidence="8 9">
    <location>
        <position position="298"/>
    </location>
</feature>
<dbReference type="PANTHER" id="PTHR32328">
    <property type="entry name" value="L-SERYL-TRNA(SEC) SELENIUM TRANSFERASE"/>
    <property type="match status" value="1"/>
</dbReference>
<evidence type="ECO:0000256" key="5">
    <source>
        <dbReference type="ARBA" id="ARBA00022917"/>
    </source>
</evidence>
<comment type="function">
    <text evidence="8">Converts seryl-tRNA(Sec) to selenocysteinyl-tRNA(Sec) required for selenoprotein biosynthesis.</text>
</comment>
<keyword evidence="5 8" id="KW-0648">Protein biosynthesis</keyword>
<protein>
    <recommendedName>
        <fullName evidence="8">L-seryl-tRNA(Sec) selenium transferase</fullName>
        <ecNumber evidence="8">2.9.1.1</ecNumber>
    </recommendedName>
    <alternativeName>
        <fullName evidence="8">Selenocysteine synthase</fullName>
        <shortName evidence="8">Sec synthase</shortName>
    </alternativeName>
    <alternativeName>
        <fullName evidence="8">Selenocysteinyl-tRNA(Sec) synthase</fullName>
    </alternativeName>
</protein>
<dbReference type="Pfam" id="PF03841">
    <property type="entry name" value="SelA"/>
    <property type="match status" value="1"/>
</dbReference>
<comment type="similarity">
    <text evidence="7 8">Belongs to the SelA family.</text>
</comment>
<comment type="cofactor">
    <cofactor evidence="1 8 9">
        <name>pyridoxal 5'-phosphate</name>
        <dbReference type="ChEBI" id="CHEBI:597326"/>
    </cofactor>
</comment>
<dbReference type="AlphaFoldDB" id="E6U1N4"/>
<comment type="pathway">
    <text evidence="8">Aminoacyl-tRNA biosynthesis; selenocysteinyl-tRNA(Sec) biosynthesis; selenocysteinyl-tRNA(Sec) from L-seryl-tRNA(Sec) (bacterial route): step 1/1.</text>
</comment>
<keyword evidence="4 8" id="KW-0663">Pyridoxal phosphate</keyword>
<dbReference type="RefSeq" id="WP_013488733.1">
    <property type="nucleotide sequence ID" value="NC_014829.1"/>
</dbReference>
<dbReference type="HOGENOM" id="CLU_038142_1_0_9"/>
<dbReference type="HAMAP" id="MF_00423">
    <property type="entry name" value="SelA"/>
    <property type="match status" value="1"/>
</dbReference>
<evidence type="ECO:0000256" key="9">
    <source>
        <dbReference type="PIRSR" id="PIRSR618319-50"/>
    </source>
</evidence>
<evidence type="ECO:0000256" key="4">
    <source>
        <dbReference type="ARBA" id="ARBA00022898"/>
    </source>
</evidence>
<keyword evidence="2 8" id="KW-0963">Cytoplasm</keyword>
<proteinExistence type="inferred from homology"/>
<keyword evidence="11" id="KW-1185">Reference proteome</keyword>
<comment type="subcellular location">
    <subcellularLocation>
        <location evidence="8">Cytoplasm</location>
    </subcellularLocation>
</comment>
<dbReference type="EC" id="2.9.1.1" evidence="8"/>